<dbReference type="Pfam" id="PF00043">
    <property type="entry name" value="GST_C"/>
    <property type="match status" value="1"/>
</dbReference>
<dbReference type="InterPro" id="IPR036282">
    <property type="entry name" value="Glutathione-S-Trfase_C_sf"/>
</dbReference>
<gene>
    <name evidence="5" type="ORF">OSB1V03_LOCUS5511</name>
</gene>
<dbReference type="GO" id="GO:0004364">
    <property type="term" value="F:glutathione transferase activity"/>
    <property type="evidence" value="ECO:0007669"/>
    <property type="project" value="TreeGrafter"/>
</dbReference>
<dbReference type="Proteomes" id="UP000759131">
    <property type="component" value="Unassembled WGS sequence"/>
</dbReference>
<dbReference type="EMBL" id="OC857361">
    <property type="protein sequence ID" value="CAD7625075.1"/>
    <property type="molecule type" value="Genomic_DNA"/>
</dbReference>
<dbReference type="FunFam" id="3.40.30.10:FF:000034">
    <property type="entry name" value="glutathione S-transferase 1"/>
    <property type="match status" value="1"/>
</dbReference>
<feature type="domain" description="GST N-terminal" evidence="3">
    <location>
        <begin position="1"/>
        <end position="82"/>
    </location>
</feature>
<dbReference type="Pfam" id="PF02798">
    <property type="entry name" value="GST_N"/>
    <property type="match status" value="1"/>
</dbReference>
<dbReference type="EMBL" id="CAJPIZ010002786">
    <property type="protein sequence ID" value="CAG2105505.1"/>
    <property type="molecule type" value="Genomic_DNA"/>
</dbReference>
<keyword evidence="6" id="KW-1185">Reference proteome</keyword>
<comment type="similarity">
    <text evidence="2">Belongs to the GST superfamily.</text>
</comment>
<dbReference type="SUPFAM" id="SSF47616">
    <property type="entry name" value="GST C-terminal domain-like"/>
    <property type="match status" value="1"/>
</dbReference>
<dbReference type="PROSITE" id="PS50405">
    <property type="entry name" value="GST_CTER"/>
    <property type="match status" value="1"/>
</dbReference>
<proteinExistence type="inferred from homology"/>
<protein>
    <submittedName>
        <fullName evidence="5">Uncharacterized protein</fullName>
    </submittedName>
</protein>
<evidence type="ECO:0000259" key="3">
    <source>
        <dbReference type="PROSITE" id="PS50404"/>
    </source>
</evidence>
<evidence type="ECO:0000313" key="6">
    <source>
        <dbReference type="Proteomes" id="UP000759131"/>
    </source>
</evidence>
<evidence type="ECO:0000256" key="1">
    <source>
        <dbReference type="ARBA" id="ARBA00011738"/>
    </source>
</evidence>
<dbReference type="CDD" id="cd03177">
    <property type="entry name" value="GST_C_Delta_Epsilon"/>
    <property type="match status" value="1"/>
</dbReference>
<organism evidence="5">
    <name type="scientific">Medioppia subpectinata</name>
    <dbReference type="NCBI Taxonomy" id="1979941"/>
    <lineage>
        <taxon>Eukaryota</taxon>
        <taxon>Metazoa</taxon>
        <taxon>Ecdysozoa</taxon>
        <taxon>Arthropoda</taxon>
        <taxon>Chelicerata</taxon>
        <taxon>Arachnida</taxon>
        <taxon>Acari</taxon>
        <taxon>Acariformes</taxon>
        <taxon>Sarcoptiformes</taxon>
        <taxon>Oribatida</taxon>
        <taxon>Brachypylina</taxon>
        <taxon>Oppioidea</taxon>
        <taxon>Oppiidae</taxon>
        <taxon>Medioppia</taxon>
    </lineage>
</organism>
<dbReference type="SFLD" id="SFLDG01153">
    <property type="entry name" value="Main.4:_Theta-like"/>
    <property type="match status" value="1"/>
</dbReference>
<dbReference type="SUPFAM" id="SSF52833">
    <property type="entry name" value="Thioredoxin-like"/>
    <property type="match status" value="1"/>
</dbReference>
<dbReference type="InterPro" id="IPR040079">
    <property type="entry name" value="Glutathione_S-Trfase"/>
</dbReference>
<dbReference type="Gene3D" id="1.20.1050.10">
    <property type="match status" value="1"/>
</dbReference>
<evidence type="ECO:0000256" key="2">
    <source>
        <dbReference type="RuleBase" id="RU003494"/>
    </source>
</evidence>
<dbReference type="SFLD" id="SFLDS00019">
    <property type="entry name" value="Glutathione_Transferase_(cytos"/>
    <property type="match status" value="1"/>
</dbReference>
<sequence>MSIDLYYMVESPPCRAVLMVGRLLDIDFNLKSLDLSKSEQLAPEFVAINPCHTVPTIVDNGYVLWESRAIITYLVNRFRPSHPLYPDDPEMRAAIDKLLHFDLGTLYRSISNYISPIFFNKDVDDLKEHKLKETLDLFDSMVAKHRFVCSDSISLADVSIVAGFSLLESTDYRLSPWINVCKWIERVKEELKDFYDEINAKAVQNTRDYIKLLKAKREIKTEK</sequence>
<dbReference type="InterPro" id="IPR004046">
    <property type="entry name" value="GST_C"/>
</dbReference>
<name>A0A7R9KKV7_9ACAR</name>
<dbReference type="OrthoDB" id="37920at2759"/>
<dbReference type="SFLD" id="SFLDG00358">
    <property type="entry name" value="Main_(cytGST)"/>
    <property type="match status" value="1"/>
</dbReference>
<dbReference type="FunFam" id="1.20.1050.10:FF:000007">
    <property type="entry name" value="Glutathione S-transferase 1-1"/>
    <property type="match status" value="1"/>
</dbReference>
<comment type="subunit">
    <text evidence="1">Homodimer.</text>
</comment>
<evidence type="ECO:0000259" key="4">
    <source>
        <dbReference type="PROSITE" id="PS50405"/>
    </source>
</evidence>
<reference evidence="5" key="1">
    <citation type="submission" date="2020-11" db="EMBL/GenBank/DDBJ databases">
        <authorList>
            <person name="Tran Van P."/>
        </authorList>
    </citation>
    <scope>NUCLEOTIDE SEQUENCE</scope>
</reference>
<dbReference type="AlphaFoldDB" id="A0A7R9KKV7"/>
<dbReference type="PROSITE" id="PS50404">
    <property type="entry name" value="GST_NTER"/>
    <property type="match status" value="1"/>
</dbReference>
<dbReference type="GO" id="GO:0006749">
    <property type="term" value="P:glutathione metabolic process"/>
    <property type="evidence" value="ECO:0007669"/>
    <property type="project" value="TreeGrafter"/>
</dbReference>
<accession>A0A7R9KKV7</accession>
<dbReference type="PANTHER" id="PTHR43969">
    <property type="entry name" value="GLUTATHIONE S TRANSFERASE D10, ISOFORM A-RELATED"/>
    <property type="match status" value="1"/>
</dbReference>
<dbReference type="CDD" id="cd03045">
    <property type="entry name" value="GST_N_Delta_Epsilon"/>
    <property type="match status" value="1"/>
</dbReference>
<dbReference type="PANTHER" id="PTHR43969:SF9">
    <property type="entry name" value="GLUTATHIONE S TRANSFERASE D10, ISOFORM A-RELATED"/>
    <property type="match status" value="1"/>
</dbReference>
<dbReference type="InterPro" id="IPR010987">
    <property type="entry name" value="Glutathione-S-Trfase_C-like"/>
</dbReference>
<evidence type="ECO:0000313" key="5">
    <source>
        <dbReference type="EMBL" id="CAD7625075.1"/>
    </source>
</evidence>
<feature type="domain" description="GST C-terminal" evidence="4">
    <location>
        <begin position="88"/>
        <end position="209"/>
    </location>
</feature>
<dbReference type="InterPro" id="IPR036249">
    <property type="entry name" value="Thioredoxin-like_sf"/>
</dbReference>
<dbReference type="InterPro" id="IPR004045">
    <property type="entry name" value="Glutathione_S-Trfase_N"/>
</dbReference>
<dbReference type="Gene3D" id="3.40.30.10">
    <property type="entry name" value="Glutaredoxin"/>
    <property type="match status" value="1"/>
</dbReference>